<dbReference type="SMART" id="SM00267">
    <property type="entry name" value="GGDEF"/>
    <property type="match status" value="1"/>
</dbReference>
<keyword evidence="3" id="KW-1185">Reference proteome</keyword>
<comment type="caution">
    <text evidence="2">The sequence shown here is derived from an EMBL/GenBank/DDBJ whole genome shotgun (WGS) entry which is preliminary data.</text>
</comment>
<name>A0A3M8DI54_9BACL</name>
<dbReference type="InterPro" id="IPR029787">
    <property type="entry name" value="Nucleotide_cyclase"/>
</dbReference>
<sequence length="1433" mass="166953">MNLFLKRSDNMEETVNLPQRLCMTLDHQPDQSLMTIHAPAWTYFSKSRIEERLQGWSALAVGDAFRVPVGQHWKNGDLIVSLPSLPEGFLPLPQLTWEDFCIDSVQTILRKIGQAMQQLHANNFYMGMVPLDLLYVHPISLEVKIDIQPFPTAHPFAHFILPDFPQPLVSRYARFPEFSAVADFYAFGQLVHWFLSGTFAHEAGLNEREAAVLPPQLARPLATLLKTPERFHSLAEICNHLQINMKPFPLDAPATGRHSALLHPISSPIMPKEQAKLRKFLRQPSKRFLGLFCEDVALRHDIYFQHLTEVTDRHFWFVVKCKHLPFSTLHEVISRSLHITADILPSARPKLQQLAHHFSRIINQHHEGFRIYAALADWVNSFLREILPIISNRAIYYVLEDCELFDEESQKVFVHFWQKYGSKLTGLHILFSGKHRPSLISARMITSLSVGEKTQSLYEHLLLSQLGKAEPSLLATLSEMLAAAKADFHHCPLLLSEWVRQGHLQFGTDGWLLTPQATSGDWPQAVRPIITKRLAKLSEMENKLLRFIACLPQPVRIQELLSANKVETCGLSTALIRLSRFGLLTVYSENHIYLHADIAQQVWEEREDLERQRYRQKALEMLYRAYPASLPPLIELARQSCNERLLYFFLIKYYRQTRFLLSLQDRLKLLNELRALQLWLQRNKINCWDRQLYMVFLSLNQFTEAEQTALRLFQRTGDDYDRFSWMRVQLFLNQVDLQQLKHELSQYVQNRSKPLLERSRAADLLLYTDSFSPLGREEAQAIDMFYRNEFYPRRNELSVRIFAEFSIIYTIMLFQYFPEQEAWASALLNKLESLLQTSQHIDLLINLFNCYIFHSNVHLSRTYNQRQLETSRRYGYTTKEQLSCINGMELSVFHGDLAGFRYHLAQLQQTGNVKRWDLQEQLLMHQLLYACEWEDWRTFAEITSQLARKQLTDFSQQQQALYESYAAYRRRQPLPEPFKWPLQNEFSLFQDGLYLADTGEIAMALYAFKQSIAMNGYRLQSGWAYRELISLMIAHDSPDTELWLNRFEEFILNYGYQLFWPDLYRANAAWSLKRENAQRAMLYLRRAINGYQLIEKTGLQVQLGHELKRIVNPALPETVQKWGNDPMLAQLITEREQFLHQSLDLSVIIQLSQQVTKSLELSSTIQRLVHALFEYFPIQRLSICYRLNYRTETDTYSASGLIDDDELFRFQIAKRKLACRRYTLYQRDQQAITLEAYTAKIDGNELSHMEQFLSFIKPHIANTLLYTEMMIDDLTGFYQRRYFIERLTQEFGVAKLYGLDLSLIMIDLDNFRRVNEYGHQEGDKVLKEIAALVRSLLRKNDIPGRYGGEEMLLILPKTDGKVALKLAREIRQVIEESFAFGRPYVVTASIGVSSLETCNAASVDELIRLADDAEISAKTTGKNKVVAAWQSTE</sequence>
<dbReference type="InterPro" id="IPR043128">
    <property type="entry name" value="Rev_trsase/Diguanyl_cyclase"/>
</dbReference>
<dbReference type="EMBL" id="RHHQ01000010">
    <property type="protein sequence ID" value="RNB87800.1"/>
    <property type="molecule type" value="Genomic_DNA"/>
</dbReference>
<reference evidence="2 3" key="1">
    <citation type="submission" date="2018-10" db="EMBL/GenBank/DDBJ databases">
        <title>Phylogenomics of Brevibacillus.</title>
        <authorList>
            <person name="Dunlap C."/>
        </authorList>
    </citation>
    <scope>NUCLEOTIDE SEQUENCE [LARGE SCALE GENOMIC DNA]</scope>
    <source>
        <strain evidence="2 3">JCM 15716</strain>
    </source>
</reference>
<dbReference type="Gene3D" id="3.30.70.270">
    <property type="match status" value="1"/>
</dbReference>
<feature type="domain" description="GGDEF" evidence="1">
    <location>
        <begin position="1299"/>
        <end position="1430"/>
    </location>
</feature>
<dbReference type="Proteomes" id="UP000271031">
    <property type="component" value="Unassembled WGS sequence"/>
</dbReference>
<dbReference type="GO" id="GO:0043709">
    <property type="term" value="P:cell adhesion involved in single-species biofilm formation"/>
    <property type="evidence" value="ECO:0007669"/>
    <property type="project" value="TreeGrafter"/>
</dbReference>
<dbReference type="InterPro" id="IPR050469">
    <property type="entry name" value="Diguanylate_Cyclase"/>
</dbReference>
<accession>A0A3M8DI54</accession>
<dbReference type="CDD" id="cd01949">
    <property type="entry name" value="GGDEF"/>
    <property type="match status" value="1"/>
</dbReference>
<dbReference type="Pfam" id="PF00990">
    <property type="entry name" value="GGDEF"/>
    <property type="match status" value="1"/>
</dbReference>
<dbReference type="GO" id="GO:1902201">
    <property type="term" value="P:negative regulation of bacterial-type flagellum-dependent cell motility"/>
    <property type="evidence" value="ECO:0007669"/>
    <property type="project" value="TreeGrafter"/>
</dbReference>
<evidence type="ECO:0000313" key="2">
    <source>
        <dbReference type="EMBL" id="RNB87800.1"/>
    </source>
</evidence>
<dbReference type="PANTHER" id="PTHR45138">
    <property type="entry name" value="REGULATORY COMPONENTS OF SENSORY TRANSDUCTION SYSTEM"/>
    <property type="match status" value="1"/>
</dbReference>
<protein>
    <submittedName>
        <fullName evidence="2">GGDEF domain-containing protein</fullName>
    </submittedName>
</protein>
<dbReference type="GO" id="GO:0005886">
    <property type="term" value="C:plasma membrane"/>
    <property type="evidence" value="ECO:0007669"/>
    <property type="project" value="TreeGrafter"/>
</dbReference>
<dbReference type="GO" id="GO:0052621">
    <property type="term" value="F:diguanylate cyclase activity"/>
    <property type="evidence" value="ECO:0007669"/>
    <property type="project" value="TreeGrafter"/>
</dbReference>
<gene>
    <name evidence="2" type="ORF">EDM56_13300</name>
</gene>
<dbReference type="InterPro" id="IPR000160">
    <property type="entry name" value="GGDEF_dom"/>
</dbReference>
<evidence type="ECO:0000313" key="3">
    <source>
        <dbReference type="Proteomes" id="UP000271031"/>
    </source>
</evidence>
<proteinExistence type="predicted"/>
<dbReference type="PROSITE" id="PS50887">
    <property type="entry name" value="GGDEF"/>
    <property type="match status" value="1"/>
</dbReference>
<dbReference type="PANTHER" id="PTHR45138:SF9">
    <property type="entry name" value="DIGUANYLATE CYCLASE DGCM-RELATED"/>
    <property type="match status" value="1"/>
</dbReference>
<dbReference type="OrthoDB" id="2479961at2"/>
<evidence type="ECO:0000259" key="1">
    <source>
        <dbReference type="PROSITE" id="PS50887"/>
    </source>
</evidence>
<organism evidence="2 3">
    <name type="scientific">Brevibacillus fluminis</name>
    <dbReference type="NCBI Taxonomy" id="511487"/>
    <lineage>
        <taxon>Bacteria</taxon>
        <taxon>Bacillati</taxon>
        <taxon>Bacillota</taxon>
        <taxon>Bacilli</taxon>
        <taxon>Bacillales</taxon>
        <taxon>Paenibacillaceae</taxon>
        <taxon>Brevibacillus</taxon>
    </lineage>
</organism>
<dbReference type="NCBIfam" id="TIGR00254">
    <property type="entry name" value="GGDEF"/>
    <property type="match status" value="1"/>
</dbReference>
<dbReference type="SUPFAM" id="SSF55073">
    <property type="entry name" value="Nucleotide cyclase"/>
    <property type="match status" value="1"/>
</dbReference>